<keyword evidence="4" id="KW-1185">Reference proteome</keyword>
<evidence type="ECO:0000313" key="4">
    <source>
        <dbReference type="Proteomes" id="UP000828390"/>
    </source>
</evidence>
<gene>
    <name evidence="3" type="ORF">DPMN_152520</name>
</gene>
<dbReference type="EMBL" id="JAIWYP010000007">
    <property type="protein sequence ID" value="KAH3798916.1"/>
    <property type="molecule type" value="Genomic_DNA"/>
</dbReference>
<accession>A0A9D4FJ15</accession>
<feature type="compositionally biased region" description="Low complexity" evidence="1">
    <location>
        <begin position="53"/>
        <end position="87"/>
    </location>
</feature>
<proteinExistence type="predicted"/>
<reference evidence="3" key="2">
    <citation type="submission" date="2020-11" db="EMBL/GenBank/DDBJ databases">
        <authorList>
            <person name="McCartney M.A."/>
            <person name="Auch B."/>
            <person name="Kono T."/>
            <person name="Mallez S."/>
            <person name="Becker A."/>
            <person name="Gohl D.M."/>
            <person name="Silverstein K.A.T."/>
            <person name="Koren S."/>
            <person name="Bechman K.B."/>
            <person name="Herman A."/>
            <person name="Abrahante J.E."/>
            <person name="Garbe J."/>
        </authorList>
    </citation>
    <scope>NUCLEOTIDE SEQUENCE</scope>
    <source>
        <strain evidence="3">Duluth1</strain>
        <tissue evidence="3">Whole animal</tissue>
    </source>
</reference>
<dbReference type="AlphaFoldDB" id="A0A9D4FJ15"/>
<feature type="chain" id="PRO_5039730529" evidence="2">
    <location>
        <begin position="20"/>
        <end position="176"/>
    </location>
</feature>
<reference evidence="3" key="1">
    <citation type="journal article" date="2019" name="bioRxiv">
        <title>The Genome of the Zebra Mussel, Dreissena polymorpha: A Resource for Invasive Species Research.</title>
        <authorList>
            <person name="McCartney M.A."/>
            <person name="Auch B."/>
            <person name="Kono T."/>
            <person name="Mallez S."/>
            <person name="Zhang Y."/>
            <person name="Obille A."/>
            <person name="Becker A."/>
            <person name="Abrahante J.E."/>
            <person name="Garbe J."/>
            <person name="Badalamenti J.P."/>
            <person name="Herman A."/>
            <person name="Mangelson H."/>
            <person name="Liachko I."/>
            <person name="Sullivan S."/>
            <person name="Sone E.D."/>
            <person name="Koren S."/>
            <person name="Silverstein K.A.T."/>
            <person name="Beckman K.B."/>
            <person name="Gohl D.M."/>
        </authorList>
    </citation>
    <scope>NUCLEOTIDE SEQUENCE</scope>
    <source>
        <strain evidence="3">Duluth1</strain>
        <tissue evidence="3">Whole animal</tissue>
    </source>
</reference>
<keyword evidence="2" id="KW-0732">Signal</keyword>
<comment type="caution">
    <text evidence="3">The sequence shown here is derived from an EMBL/GenBank/DDBJ whole genome shotgun (WGS) entry which is preliminary data.</text>
</comment>
<dbReference type="Proteomes" id="UP000828390">
    <property type="component" value="Unassembled WGS sequence"/>
</dbReference>
<sequence length="176" mass="19416">MHFWILGLLFLSVRHVVNGSGPVVNMLLHRGDLNSPLIEELTRHHETTTPDVSTPEPTTQETTSAEWTTPEATTPEATTPEATTPWITQPKTTTQDVIPKGLLLNLLRNMYDDANTMSALARGLTDKVTTVEHVADHTKTLLLQVIQHVGNDIAIISQMTRGLIDDIKTAEDIAHN</sequence>
<evidence type="ECO:0000256" key="2">
    <source>
        <dbReference type="SAM" id="SignalP"/>
    </source>
</evidence>
<protein>
    <submittedName>
        <fullName evidence="3">Uncharacterized protein</fullName>
    </submittedName>
</protein>
<feature type="signal peptide" evidence="2">
    <location>
        <begin position="1"/>
        <end position="19"/>
    </location>
</feature>
<feature type="region of interest" description="Disordered" evidence="1">
    <location>
        <begin position="45"/>
        <end position="87"/>
    </location>
</feature>
<name>A0A9D4FJ15_DREPO</name>
<evidence type="ECO:0000256" key="1">
    <source>
        <dbReference type="SAM" id="MobiDB-lite"/>
    </source>
</evidence>
<organism evidence="3 4">
    <name type="scientific">Dreissena polymorpha</name>
    <name type="common">Zebra mussel</name>
    <name type="synonym">Mytilus polymorpha</name>
    <dbReference type="NCBI Taxonomy" id="45954"/>
    <lineage>
        <taxon>Eukaryota</taxon>
        <taxon>Metazoa</taxon>
        <taxon>Spiralia</taxon>
        <taxon>Lophotrochozoa</taxon>
        <taxon>Mollusca</taxon>
        <taxon>Bivalvia</taxon>
        <taxon>Autobranchia</taxon>
        <taxon>Heteroconchia</taxon>
        <taxon>Euheterodonta</taxon>
        <taxon>Imparidentia</taxon>
        <taxon>Neoheterodontei</taxon>
        <taxon>Myida</taxon>
        <taxon>Dreissenoidea</taxon>
        <taxon>Dreissenidae</taxon>
        <taxon>Dreissena</taxon>
    </lineage>
</organism>
<evidence type="ECO:0000313" key="3">
    <source>
        <dbReference type="EMBL" id="KAH3798916.1"/>
    </source>
</evidence>